<keyword evidence="3" id="KW-0597">Phosphoprotein</keyword>
<evidence type="ECO:0000256" key="2">
    <source>
        <dbReference type="ARBA" id="ARBA00022490"/>
    </source>
</evidence>
<dbReference type="SMART" id="SM00129">
    <property type="entry name" value="KISc"/>
    <property type="match status" value="1"/>
</dbReference>
<protein>
    <recommendedName>
        <fullName evidence="10">Kinesin motor domain-containing protein</fullName>
    </recommendedName>
</protein>
<evidence type="ECO:0000256" key="6">
    <source>
        <dbReference type="ARBA" id="ARBA00023054"/>
    </source>
</evidence>
<organism evidence="11 12">
    <name type="scientific">Paralvinella palmiformis</name>
    <dbReference type="NCBI Taxonomy" id="53620"/>
    <lineage>
        <taxon>Eukaryota</taxon>
        <taxon>Metazoa</taxon>
        <taxon>Spiralia</taxon>
        <taxon>Lophotrochozoa</taxon>
        <taxon>Annelida</taxon>
        <taxon>Polychaeta</taxon>
        <taxon>Sedentaria</taxon>
        <taxon>Canalipalpata</taxon>
        <taxon>Terebellida</taxon>
        <taxon>Terebelliformia</taxon>
        <taxon>Alvinellidae</taxon>
        <taxon>Paralvinella</taxon>
    </lineage>
</organism>
<dbReference type="SUPFAM" id="SSF52540">
    <property type="entry name" value="P-loop containing nucleoside triphosphate hydrolases"/>
    <property type="match status" value="1"/>
</dbReference>
<evidence type="ECO:0000256" key="7">
    <source>
        <dbReference type="ARBA" id="ARBA00023175"/>
    </source>
</evidence>
<comment type="similarity">
    <text evidence="9">Belongs to the TRAFAC class myosin-kinesin ATPase superfamily. Kinesin family.</text>
</comment>
<dbReference type="InterPro" id="IPR036961">
    <property type="entry name" value="Kinesin_motor_dom_sf"/>
</dbReference>
<evidence type="ECO:0000313" key="11">
    <source>
        <dbReference type="EMBL" id="KAK2145474.1"/>
    </source>
</evidence>
<dbReference type="InterPro" id="IPR001752">
    <property type="entry name" value="Kinesin_motor_dom"/>
</dbReference>
<comment type="subcellular location">
    <subcellularLocation>
        <location evidence="1">Cytoplasm</location>
        <location evidence="1">Cytoskeleton</location>
        <location evidence="1">Spindle</location>
    </subcellularLocation>
</comment>
<keyword evidence="8" id="KW-0206">Cytoskeleton</keyword>
<dbReference type="AlphaFoldDB" id="A0AAD9J356"/>
<evidence type="ECO:0000256" key="5">
    <source>
        <dbReference type="ARBA" id="ARBA00022840"/>
    </source>
</evidence>
<dbReference type="Proteomes" id="UP001208570">
    <property type="component" value="Unassembled WGS sequence"/>
</dbReference>
<keyword evidence="12" id="KW-1185">Reference proteome</keyword>
<feature type="non-terminal residue" evidence="11">
    <location>
        <position position="1"/>
    </location>
</feature>
<dbReference type="PANTHER" id="PTHR47970:SF29">
    <property type="entry name" value="KINESIN FAMILY MEMBER 20B"/>
    <property type="match status" value="1"/>
</dbReference>
<evidence type="ECO:0000256" key="4">
    <source>
        <dbReference type="ARBA" id="ARBA00022741"/>
    </source>
</evidence>
<dbReference type="GO" id="GO:0090307">
    <property type="term" value="P:mitotic spindle assembly"/>
    <property type="evidence" value="ECO:0007669"/>
    <property type="project" value="TreeGrafter"/>
</dbReference>
<gene>
    <name evidence="11" type="ORF">LSH36_679g00021</name>
</gene>
<evidence type="ECO:0000256" key="3">
    <source>
        <dbReference type="ARBA" id="ARBA00022553"/>
    </source>
</evidence>
<dbReference type="PANTHER" id="PTHR47970">
    <property type="entry name" value="KINESIN-LIKE PROTEIN KIF11"/>
    <property type="match status" value="1"/>
</dbReference>
<name>A0AAD9J356_9ANNE</name>
<reference evidence="11" key="1">
    <citation type="journal article" date="2023" name="Mol. Biol. Evol.">
        <title>Third-Generation Sequencing Reveals the Adaptive Role of the Epigenome in Three Deep-Sea Polychaetes.</title>
        <authorList>
            <person name="Perez M."/>
            <person name="Aroh O."/>
            <person name="Sun Y."/>
            <person name="Lan Y."/>
            <person name="Juniper S.K."/>
            <person name="Young C.R."/>
            <person name="Angers B."/>
            <person name="Qian P.Y."/>
        </authorList>
    </citation>
    <scope>NUCLEOTIDE SEQUENCE</scope>
    <source>
        <strain evidence="11">P08H-3</strain>
    </source>
</reference>
<dbReference type="GO" id="GO:0007018">
    <property type="term" value="P:microtubule-based movement"/>
    <property type="evidence" value="ECO:0007669"/>
    <property type="project" value="InterPro"/>
</dbReference>
<dbReference type="InterPro" id="IPR027417">
    <property type="entry name" value="P-loop_NTPase"/>
</dbReference>
<comment type="caution">
    <text evidence="11">The sequence shown here is derived from an EMBL/GenBank/DDBJ whole genome shotgun (WGS) entry which is preliminary data.</text>
</comment>
<sequence>MTNQHSFLPRVFFIQNCIRVLGDTTLVACAPETSNAFKNTQHQMAKGTSQKFTFSKIFTDKIGQKCFFEEAVLGTVKEFISGQNCLVFTYGVTNSGKTYTIQGIQGDVGIIPRSLDLIFSNIADRQWDGHMLKPHMFCDVMSLLPEQEEEERKKKAALLKQAEMK</sequence>
<dbReference type="GO" id="GO:0072686">
    <property type="term" value="C:mitotic spindle"/>
    <property type="evidence" value="ECO:0007669"/>
    <property type="project" value="TreeGrafter"/>
</dbReference>
<keyword evidence="6" id="KW-0175">Coiled coil</keyword>
<dbReference type="GO" id="GO:0005524">
    <property type="term" value="F:ATP binding"/>
    <property type="evidence" value="ECO:0007669"/>
    <property type="project" value="UniProtKB-UniRule"/>
</dbReference>
<evidence type="ECO:0000259" key="10">
    <source>
        <dbReference type="PROSITE" id="PS50067"/>
    </source>
</evidence>
<dbReference type="GO" id="GO:0005634">
    <property type="term" value="C:nucleus"/>
    <property type="evidence" value="ECO:0007669"/>
    <property type="project" value="TreeGrafter"/>
</dbReference>
<feature type="binding site" evidence="9">
    <location>
        <begin position="91"/>
        <end position="98"/>
    </location>
    <ligand>
        <name>ATP</name>
        <dbReference type="ChEBI" id="CHEBI:30616"/>
    </ligand>
</feature>
<evidence type="ECO:0000313" key="12">
    <source>
        <dbReference type="Proteomes" id="UP001208570"/>
    </source>
</evidence>
<dbReference type="EMBL" id="JAODUP010000679">
    <property type="protein sequence ID" value="KAK2145474.1"/>
    <property type="molecule type" value="Genomic_DNA"/>
</dbReference>
<evidence type="ECO:0000256" key="8">
    <source>
        <dbReference type="ARBA" id="ARBA00023212"/>
    </source>
</evidence>
<keyword evidence="2" id="KW-0963">Cytoplasm</keyword>
<dbReference type="GO" id="GO:0008574">
    <property type="term" value="F:plus-end-directed microtubule motor activity"/>
    <property type="evidence" value="ECO:0007669"/>
    <property type="project" value="TreeGrafter"/>
</dbReference>
<evidence type="ECO:0000256" key="9">
    <source>
        <dbReference type="PROSITE-ProRule" id="PRU00283"/>
    </source>
</evidence>
<dbReference type="InterPro" id="IPR047149">
    <property type="entry name" value="KIF11-like"/>
</dbReference>
<dbReference type="PROSITE" id="PS50067">
    <property type="entry name" value="KINESIN_MOTOR_2"/>
    <property type="match status" value="1"/>
</dbReference>
<proteinExistence type="inferred from homology"/>
<keyword evidence="7 9" id="KW-0505">Motor protein</keyword>
<dbReference type="GO" id="GO:0008017">
    <property type="term" value="F:microtubule binding"/>
    <property type="evidence" value="ECO:0007669"/>
    <property type="project" value="InterPro"/>
</dbReference>
<keyword evidence="5 9" id="KW-0067">ATP-binding</keyword>
<dbReference type="Pfam" id="PF00225">
    <property type="entry name" value="Kinesin"/>
    <property type="match status" value="1"/>
</dbReference>
<feature type="domain" description="Kinesin motor" evidence="10">
    <location>
        <begin position="13"/>
        <end position="165"/>
    </location>
</feature>
<accession>A0AAD9J356</accession>
<dbReference type="Gene3D" id="3.40.850.10">
    <property type="entry name" value="Kinesin motor domain"/>
    <property type="match status" value="1"/>
</dbReference>
<dbReference type="GO" id="GO:0051231">
    <property type="term" value="P:spindle elongation"/>
    <property type="evidence" value="ECO:0007669"/>
    <property type="project" value="TreeGrafter"/>
</dbReference>
<keyword evidence="4 9" id="KW-0547">Nucleotide-binding</keyword>
<evidence type="ECO:0000256" key="1">
    <source>
        <dbReference type="ARBA" id="ARBA00004186"/>
    </source>
</evidence>
<dbReference type="GO" id="GO:0005876">
    <property type="term" value="C:spindle microtubule"/>
    <property type="evidence" value="ECO:0007669"/>
    <property type="project" value="TreeGrafter"/>
</dbReference>